<dbReference type="InterPro" id="IPR011071">
    <property type="entry name" value="Lyase_8-like_C"/>
</dbReference>
<dbReference type="Gene3D" id="1.50.10.100">
    <property type="entry name" value="Chondroitin AC/alginate lyase"/>
    <property type="match status" value="1"/>
</dbReference>
<organism evidence="9 10">
    <name type="scientific">Bacteroides sedimenti</name>
    <dbReference type="NCBI Taxonomy" id="2136147"/>
    <lineage>
        <taxon>Bacteria</taxon>
        <taxon>Pseudomonadati</taxon>
        <taxon>Bacteroidota</taxon>
        <taxon>Bacteroidia</taxon>
        <taxon>Bacteroidales</taxon>
        <taxon>Bacteroidaceae</taxon>
        <taxon>Bacteroides</taxon>
    </lineage>
</organism>
<evidence type="ECO:0000259" key="6">
    <source>
        <dbReference type="Pfam" id="PF02278"/>
    </source>
</evidence>
<dbReference type="PANTHER" id="PTHR37322">
    <property type="match status" value="1"/>
</dbReference>
<dbReference type="Pfam" id="PF02278">
    <property type="entry name" value="Lyase_8"/>
    <property type="match status" value="1"/>
</dbReference>
<dbReference type="InterPro" id="IPR039174">
    <property type="entry name" value="Chondroitin_ABC_lyase"/>
</dbReference>
<proteinExistence type="inferred from homology"/>
<dbReference type="Pfam" id="PF09093">
    <property type="entry name" value="Lyase_catalyt"/>
    <property type="match status" value="1"/>
</dbReference>
<dbReference type="EMBL" id="AP028055">
    <property type="protein sequence ID" value="BEG99450.1"/>
    <property type="molecule type" value="Genomic_DNA"/>
</dbReference>
<evidence type="ECO:0000313" key="9">
    <source>
        <dbReference type="EMBL" id="BEG99450.1"/>
    </source>
</evidence>
<dbReference type="SUPFAM" id="SSF48230">
    <property type="entry name" value="Chondroitin AC/alginate lyase"/>
    <property type="match status" value="1"/>
</dbReference>
<evidence type="ECO:0008006" key="11">
    <source>
        <dbReference type="Google" id="ProtNLM"/>
    </source>
</evidence>
<comment type="similarity">
    <text evidence="2">Belongs to the polysaccharide lyase 8 family.</text>
</comment>
<dbReference type="Gene3D" id="2.60.120.430">
    <property type="entry name" value="Galactose-binding lectin"/>
    <property type="match status" value="1"/>
</dbReference>
<keyword evidence="10" id="KW-1185">Reference proteome</keyword>
<dbReference type="SUPFAM" id="SSF74650">
    <property type="entry name" value="Galactose mutarotase-like"/>
    <property type="match status" value="1"/>
</dbReference>
<keyword evidence="5" id="KW-0456">Lyase</keyword>
<feature type="domain" description="Polysaccharide lyase family 8 central" evidence="6">
    <location>
        <begin position="556"/>
        <end position="843"/>
    </location>
</feature>
<accession>A0ABM8IBT6</accession>
<dbReference type="Pfam" id="PF09092">
    <property type="entry name" value="Lyase_N"/>
    <property type="match status" value="1"/>
</dbReference>
<dbReference type="InterPro" id="IPR008929">
    <property type="entry name" value="Chondroitin_lyas"/>
</dbReference>
<dbReference type="InterPro" id="IPR015176">
    <property type="entry name" value="Lyase_N"/>
</dbReference>
<comment type="cofactor">
    <cofactor evidence="1">
        <name>Ca(2+)</name>
        <dbReference type="ChEBI" id="CHEBI:29108"/>
    </cofactor>
</comment>
<dbReference type="InterPro" id="IPR011013">
    <property type="entry name" value="Gal_mutarotase_sf_dom"/>
</dbReference>
<keyword evidence="4" id="KW-0106">Calcium</keyword>
<dbReference type="InterPro" id="IPR014718">
    <property type="entry name" value="GH-type_carb-bd"/>
</dbReference>
<evidence type="ECO:0000259" key="8">
    <source>
        <dbReference type="Pfam" id="PF09093"/>
    </source>
</evidence>
<evidence type="ECO:0000256" key="3">
    <source>
        <dbReference type="ARBA" id="ARBA00011245"/>
    </source>
</evidence>
<evidence type="ECO:0000256" key="1">
    <source>
        <dbReference type="ARBA" id="ARBA00001913"/>
    </source>
</evidence>
<name>A0ABM8IBT6_9BACE</name>
<evidence type="ECO:0000256" key="4">
    <source>
        <dbReference type="ARBA" id="ARBA00022837"/>
    </source>
</evidence>
<evidence type="ECO:0000259" key="7">
    <source>
        <dbReference type="Pfam" id="PF09092"/>
    </source>
</evidence>
<reference evidence="9 10" key="1">
    <citation type="submission" date="2023-04" db="EMBL/GenBank/DDBJ databases">
        <title>Draft genome sequence of acteroides sedimenti strain YN3PY1.</title>
        <authorList>
            <person name="Yoshida N."/>
        </authorList>
    </citation>
    <scope>NUCLEOTIDE SEQUENCE [LARGE SCALE GENOMIC DNA]</scope>
    <source>
        <strain evidence="9 10">YN3PY1</strain>
    </source>
</reference>
<dbReference type="SUPFAM" id="SSF49863">
    <property type="entry name" value="Hyaluronate lyase-like, C-terminal domain"/>
    <property type="match status" value="1"/>
</dbReference>
<dbReference type="Proteomes" id="UP001496674">
    <property type="component" value="Chromosome"/>
</dbReference>
<evidence type="ECO:0000256" key="5">
    <source>
        <dbReference type="ARBA" id="ARBA00023239"/>
    </source>
</evidence>
<gene>
    <name evidence="9" type="ORF">BSYN_17150</name>
</gene>
<dbReference type="PANTHER" id="PTHR37322:SF3">
    <property type="entry name" value="CHONDROITIN SULFATE ABC EXOLYASE"/>
    <property type="match status" value="1"/>
</dbReference>
<protein>
    <recommendedName>
        <fullName evidence="11">T9SS C-terminal target domain-containing protein</fullName>
    </recommendedName>
</protein>
<dbReference type="InterPro" id="IPR015177">
    <property type="entry name" value="Lyase_catalyt"/>
</dbReference>
<dbReference type="Gene3D" id="2.70.98.10">
    <property type="match status" value="1"/>
</dbReference>
<dbReference type="InterPro" id="IPR008979">
    <property type="entry name" value="Galactose-bd-like_sf"/>
</dbReference>
<dbReference type="InterPro" id="IPR003159">
    <property type="entry name" value="Lyase_8_central_dom"/>
</dbReference>
<comment type="subunit">
    <text evidence="3">Monomer.</text>
</comment>
<evidence type="ECO:0000313" key="10">
    <source>
        <dbReference type="Proteomes" id="UP001496674"/>
    </source>
</evidence>
<dbReference type="Gene3D" id="2.60.220.10">
    <property type="entry name" value="Polysaccharide lyase family 8-like, C-terminal"/>
    <property type="match status" value="1"/>
</dbReference>
<feature type="domain" description="Lyase catalytic" evidence="8">
    <location>
        <begin position="279"/>
        <end position="535"/>
    </location>
</feature>
<dbReference type="SUPFAM" id="SSF49785">
    <property type="entry name" value="Galactose-binding domain-like"/>
    <property type="match status" value="1"/>
</dbReference>
<feature type="domain" description="Lyase N-terminal" evidence="7">
    <location>
        <begin position="7"/>
        <end position="155"/>
    </location>
</feature>
<evidence type="ECO:0000256" key="2">
    <source>
        <dbReference type="ARBA" id="ARBA00006699"/>
    </source>
</evidence>
<sequence>MPVKAQKTLFYFEETTMESDYWSASNSTISLSKEHAREGTQALKWQANGGAKLVLDYSKKYPGYNISYGKVVYIPIYCLKPSNDKLLVTFYNGSTKICEGRHDLNYQGWVPFQRYIYQDFGKYVTQNFTRIEITYLPSETGSTQTLWLDGICTSASNSAATSNNNFYICHLGPQMITDYRAGYFPDRSNLNIYFMEAYSRTMNEKDSIPVTGQQVAEVDAVLANYRNISVKTYESKLAEATTFVNDRNITETADGGINASSSWLVYTPEQAYNSAYYVASLAYAAIDKANTTAKDNLLKLTRYLLDYGVSPGGGPVGMQSSNYTPCREFAKGFLYAMPIYEEYDSTHPGVNLKKRVLQLLSWCYNYGYIYNEHRPELVTLDQVHVKSQFYYNLASYFPTAPERASELRHIVRFLERMTELRSGEVGVIKPDGLGFHHGAMHNSYMYGFQTWINQVAVLKGSSFRIGLSAYENVRKFVTTHYLQCVTSGSSAFYSNAQCGRGPFNLTAGVSQKGLESLAYIGGDVTGTSYDSQVAALCKFFYPGSLFTDKAADLNGFYQMNYGNMGVFRNKDYTVTMRGLSSDFWGTEIYSNANRFGRYQSYGTTEVLYNRSGGLSSSGYPTNYGWDWNVVPGTTTVHTSWKELNPGGQESVSRLPRADEYQSNNFAGSLSGGDCGIFAIDFKEDPINTWGGPAYRYTPTGLTFKKSVFACDSLLICLGSNINFNSGMNKVVATNLFQNILSSYTGSLFLNSEVAANNEQDADYPLSGNPFWLLTPAGTGYYIPSYAGTLHVVKGTQSTPDPYIDYTTLPENFPMITNPVAKAWLTHSSKVGGDSYQFVVAPNQTATGMKLLADQLNHRLPYTVLQQDNAAHILRLENSKTTAYAVFDAQANLVSLGTPVTKVDHSCLLISRESTELNQLTLDIALPDVMNEQLITVTLKGKWTLETVPESVENVDNSQPDVTTVSVRLKDGLKTRLTFSSVLSSIKPVVDAKRKLTVKADKSNLSVSVIIPGTSNNYSIELYNSSGVRIPLEGKLSQTDNGVMINAADFAPGLYLIRAIESKGEILGSKLMW</sequence>